<feature type="domain" description="SusD-like N-terminal" evidence="7">
    <location>
        <begin position="94"/>
        <end position="220"/>
    </location>
</feature>
<evidence type="ECO:0000256" key="2">
    <source>
        <dbReference type="ARBA" id="ARBA00006275"/>
    </source>
</evidence>
<evidence type="ECO:0000313" key="9">
    <source>
        <dbReference type="Proteomes" id="UP000000852"/>
    </source>
</evidence>
<dbReference type="HOGENOM" id="CLU_015553_1_3_10"/>
<evidence type="ECO:0000259" key="6">
    <source>
        <dbReference type="Pfam" id="PF07980"/>
    </source>
</evidence>
<dbReference type="KEGG" id="phe:Phep_2644"/>
<dbReference type="Pfam" id="PF07980">
    <property type="entry name" value="SusD_RagB"/>
    <property type="match status" value="1"/>
</dbReference>
<evidence type="ECO:0000256" key="1">
    <source>
        <dbReference type="ARBA" id="ARBA00004442"/>
    </source>
</evidence>
<evidence type="ECO:0000256" key="5">
    <source>
        <dbReference type="ARBA" id="ARBA00023237"/>
    </source>
</evidence>
<evidence type="ECO:0000313" key="8">
    <source>
        <dbReference type="EMBL" id="ACU04845.1"/>
    </source>
</evidence>
<evidence type="ECO:0000256" key="3">
    <source>
        <dbReference type="ARBA" id="ARBA00022729"/>
    </source>
</evidence>
<keyword evidence="3" id="KW-0732">Signal</keyword>
<reference evidence="8 9" key="1">
    <citation type="journal article" date="2009" name="Stand. Genomic Sci.">
        <title>Complete genome sequence of Pedobacter heparinus type strain (HIM 762-3).</title>
        <authorList>
            <person name="Han C."/>
            <person name="Spring S."/>
            <person name="Lapidus A."/>
            <person name="Del Rio T.G."/>
            <person name="Tice H."/>
            <person name="Copeland A."/>
            <person name="Cheng J.F."/>
            <person name="Lucas S."/>
            <person name="Chen F."/>
            <person name="Nolan M."/>
            <person name="Bruce D."/>
            <person name="Goodwin L."/>
            <person name="Pitluck S."/>
            <person name="Ivanova N."/>
            <person name="Mavromatis K."/>
            <person name="Mikhailova N."/>
            <person name="Pati A."/>
            <person name="Chen A."/>
            <person name="Palaniappan K."/>
            <person name="Land M."/>
            <person name="Hauser L."/>
            <person name="Chang Y.J."/>
            <person name="Jeffries C.C."/>
            <person name="Saunders E."/>
            <person name="Chertkov O."/>
            <person name="Brettin T."/>
            <person name="Goker M."/>
            <person name="Rohde M."/>
            <person name="Bristow J."/>
            <person name="Eisen J.A."/>
            <person name="Markowitz V."/>
            <person name="Hugenholtz P."/>
            <person name="Kyrpides N.C."/>
            <person name="Klenk H.P."/>
            <person name="Detter J.C."/>
        </authorList>
    </citation>
    <scope>NUCLEOTIDE SEQUENCE [LARGE SCALE GENOMIC DNA]</scope>
    <source>
        <strain evidence="9">ATCC 13125 / DSM 2366 / CIP 104194 / JCM 7457 / NBRC 12017 / NCIMB 9290 / NRRL B-14731 / HIM 762-3</strain>
    </source>
</reference>
<dbReference type="CDD" id="cd08977">
    <property type="entry name" value="SusD"/>
    <property type="match status" value="1"/>
</dbReference>
<organism evidence="8 9">
    <name type="scientific">Pedobacter heparinus (strain ATCC 13125 / DSM 2366 / CIP 104194 / JCM 7457 / NBRC 12017 / NCIMB 9290 / NRRL B-14731 / HIM 762-3)</name>
    <dbReference type="NCBI Taxonomy" id="485917"/>
    <lineage>
        <taxon>Bacteria</taxon>
        <taxon>Pseudomonadati</taxon>
        <taxon>Bacteroidota</taxon>
        <taxon>Sphingobacteriia</taxon>
        <taxon>Sphingobacteriales</taxon>
        <taxon>Sphingobacteriaceae</taxon>
        <taxon>Pedobacter</taxon>
    </lineage>
</organism>
<dbReference type="STRING" id="485917.Phep_2644"/>
<comment type="similarity">
    <text evidence="2">Belongs to the SusD family.</text>
</comment>
<dbReference type="Pfam" id="PF14322">
    <property type="entry name" value="SusD-like_3"/>
    <property type="match status" value="1"/>
</dbReference>
<dbReference type="eggNOG" id="COG3193">
    <property type="taxonomic scope" value="Bacteria"/>
</dbReference>
<dbReference type="InterPro" id="IPR011990">
    <property type="entry name" value="TPR-like_helical_dom_sf"/>
</dbReference>
<dbReference type="PROSITE" id="PS51257">
    <property type="entry name" value="PROKAR_LIPOPROTEIN"/>
    <property type="match status" value="1"/>
</dbReference>
<feature type="domain" description="RagB/SusD" evidence="6">
    <location>
        <begin position="296"/>
        <end position="488"/>
    </location>
</feature>
<dbReference type="AlphaFoldDB" id="C6Y0D3"/>
<dbReference type="InterPro" id="IPR012944">
    <property type="entry name" value="SusD_RagB_dom"/>
</dbReference>
<dbReference type="SUPFAM" id="SSF48452">
    <property type="entry name" value="TPR-like"/>
    <property type="match status" value="1"/>
</dbReference>
<accession>C6Y0D3</accession>
<proteinExistence type="inferred from homology"/>
<sequence length="490" mass="55261">MKKLHIAILLYLMGSLTSCKEDLQLTPISQISNASFWKTLDDAKGAQVGMYVRLRSQMASNYYLLGEARSDVLDKSIAGVGNYIYYYQNSLIKSTPGLPTWQGLYTVVHDANLILKYIPDIAINSVSAKNEILAQAYAMRAFVYFTMVKTWGDLPLITEPTESFNAERIQRPRTDKAEIFKLIKNDIEEALRLYPNNNYTTGRFFWSRAATNALKADVYLWTGKMLNGGTTDFNIALTAINDAETSDVALLEPFSSIFDYANKGNKEIMMATRFQVSESPVNIYQDMYMSATFMTNNTDAATKAAIGIFGGQPYTNISNTARLQFTNDDVRKNASFIEIYLNDANHTYYGSVISKFRGTVVSGVRQFQDDIIIYRYGDLILMKAEAKNALGQDPSAEINKIRKRAYGANYNAHIFINGAKEQNDEAILTERLLELVFEGKRWWDLVRFGKAFEKIPSLQSRTGQTHLLLFPIAESTLSLEPKVTPNPGYE</sequence>
<dbReference type="Gene3D" id="1.25.40.390">
    <property type="match status" value="1"/>
</dbReference>
<dbReference type="RefSeq" id="WP_015808456.1">
    <property type="nucleotide sequence ID" value="NC_013061.1"/>
</dbReference>
<name>C6Y0D3_PEDHD</name>
<dbReference type="EMBL" id="CP001681">
    <property type="protein sequence ID" value="ACU04845.1"/>
    <property type="molecule type" value="Genomic_DNA"/>
</dbReference>
<dbReference type="OrthoDB" id="5694214at2"/>
<gene>
    <name evidence="8" type="ordered locus">Phep_2644</name>
</gene>
<dbReference type="InterPro" id="IPR033985">
    <property type="entry name" value="SusD-like_N"/>
</dbReference>
<comment type="subcellular location">
    <subcellularLocation>
        <location evidence="1">Cell outer membrane</location>
    </subcellularLocation>
</comment>
<keyword evidence="4" id="KW-0472">Membrane</keyword>
<dbReference type="GO" id="GO:0009279">
    <property type="term" value="C:cell outer membrane"/>
    <property type="evidence" value="ECO:0007669"/>
    <property type="project" value="UniProtKB-SubCell"/>
</dbReference>
<evidence type="ECO:0000256" key="4">
    <source>
        <dbReference type="ARBA" id="ARBA00023136"/>
    </source>
</evidence>
<dbReference type="Proteomes" id="UP000000852">
    <property type="component" value="Chromosome"/>
</dbReference>
<keyword evidence="9" id="KW-1185">Reference proteome</keyword>
<keyword evidence="5" id="KW-0998">Cell outer membrane</keyword>
<protein>
    <submittedName>
        <fullName evidence="8">RagB/SusD domain protein</fullName>
    </submittedName>
</protein>
<evidence type="ECO:0000259" key="7">
    <source>
        <dbReference type="Pfam" id="PF14322"/>
    </source>
</evidence>